<gene>
    <name evidence="2" type="ORF">ACFQGH_17085</name>
</gene>
<dbReference type="RefSeq" id="WP_340605489.1">
    <property type="nucleotide sequence ID" value="NZ_JBBMXV010000006.1"/>
</dbReference>
<reference evidence="2 3" key="1">
    <citation type="journal article" date="2019" name="Int. J. Syst. Evol. Microbiol.">
        <title>The Global Catalogue of Microorganisms (GCM) 10K type strain sequencing project: providing services to taxonomists for standard genome sequencing and annotation.</title>
        <authorList>
            <consortium name="The Broad Institute Genomics Platform"/>
            <consortium name="The Broad Institute Genome Sequencing Center for Infectious Disease"/>
            <person name="Wu L."/>
            <person name="Ma J."/>
        </authorList>
    </citation>
    <scope>NUCLEOTIDE SEQUENCE [LARGE SCALE GENOMIC DNA]</scope>
    <source>
        <strain evidence="2 3">CGMCC 1.3240</strain>
    </source>
</reference>
<dbReference type="Proteomes" id="UP001596312">
    <property type="component" value="Unassembled WGS sequence"/>
</dbReference>
<dbReference type="AlphaFoldDB" id="A0ABD5V9W5"/>
<protein>
    <submittedName>
        <fullName evidence="2">Uncharacterized protein</fullName>
    </submittedName>
</protein>
<organism evidence="2 3">
    <name type="scientific">Halalkalicoccus tibetensis</name>
    <dbReference type="NCBI Taxonomy" id="175632"/>
    <lineage>
        <taxon>Archaea</taxon>
        <taxon>Methanobacteriati</taxon>
        <taxon>Methanobacteriota</taxon>
        <taxon>Stenosarchaea group</taxon>
        <taxon>Halobacteria</taxon>
        <taxon>Halobacteriales</taxon>
        <taxon>Halococcaceae</taxon>
        <taxon>Halalkalicoccus</taxon>
    </lineage>
</organism>
<feature type="region of interest" description="Disordered" evidence="1">
    <location>
        <begin position="1"/>
        <end position="21"/>
    </location>
</feature>
<name>A0ABD5V9W5_9EURY</name>
<dbReference type="EMBL" id="JBHSXQ010000006">
    <property type="protein sequence ID" value="MFC6906909.1"/>
    <property type="molecule type" value="Genomic_DNA"/>
</dbReference>
<sequence length="57" mass="5932">MSPTQVAREESVAADPDDQAAVETVGDAYEAWVGDIGYDPATTDMAGGELEGQESEV</sequence>
<evidence type="ECO:0000256" key="1">
    <source>
        <dbReference type="SAM" id="MobiDB-lite"/>
    </source>
</evidence>
<accession>A0ABD5V9W5</accession>
<proteinExistence type="predicted"/>
<keyword evidence="3" id="KW-1185">Reference proteome</keyword>
<evidence type="ECO:0000313" key="3">
    <source>
        <dbReference type="Proteomes" id="UP001596312"/>
    </source>
</evidence>
<comment type="caution">
    <text evidence="2">The sequence shown here is derived from an EMBL/GenBank/DDBJ whole genome shotgun (WGS) entry which is preliminary data.</text>
</comment>
<evidence type="ECO:0000313" key="2">
    <source>
        <dbReference type="EMBL" id="MFC6906909.1"/>
    </source>
</evidence>